<comment type="caution">
    <text evidence="3">The sequence shown here is derived from an EMBL/GenBank/DDBJ whole genome shotgun (WGS) entry which is preliminary data.</text>
</comment>
<organism evidence="3 4">
    <name type="scientific">Paenibacillus physcomitrellae</name>
    <dbReference type="NCBI Taxonomy" id="1619311"/>
    <lineage>
        <taxon>Bacteria</taxon>
        <taxon>Bacillati</taxon>
        <taxon>Bacillota</taxon>
        <taxon>Bacilli</taxon>
        <taxon>Bacillales</taxon>
        <taxon>Paenibacillaceae</taxon>
        <taxon>Paenibacillus</taxon>
    </lineage>
</organism>
<evidence type="ECO:0000313" key="3">
    <source>
        <dbReference type="EMBL" id="GGA37343.1"/>
    </source>
</evidence>
<dbReference type="Proteomes" id="UP000609323">
    <property type="component" value="Unassembled WGS sequence"/>
</dbReference>
<name>A0ABQ1G5K1_9BACL</name>
<reference evidence="4" key="1">
    <citation type="journal article" date="2019" name="Int. J. Syst. Evol. Microbiol.">
        <title>The Global Catalogue of Microorganisms (GCM) 10K type strain sequencing project: providing services to taxonomists for standard genome sequencing and annotation.</title>
        <authorList>
            <consortium name="The Broad Institute Genomics Platform"/>
            <consortium name="The Broad Institute Genome Sequencing Center for Infectious Disease"/>
            <person name="Wu L."/>
            <person name="Ma J."/>
        </authorList>
    </citation>
    <scope>NUCLEOTIDE SEQUENCE [LARGE SCALE GENOMIC DNA]</scope>
    <source>
        <strain evidence="4">CGMCC 1.15044</strain>
    </source>
</reference>
<proteinExistence type="predicted"/>
<keyword evidence="4" id="KW-1185">Reference proteome</keyword>
<keyword evidence="1" id="KW-1133">Transmembrane helix</keyword>
<evidence type="ECO:0000256" key="1">
    <source>
        <dbReference type="SAM" id="Phobius"/>
    </source>
</evidence>
<dbReference type="EMBL" id="BMHF01000007">
    <property type="protein sequence ID" value="GGA37343.1"/>
    <property type="molecule type" value="Genomic_DNA"/>
</dbReference>
<sequence>MLSVLKERLDLLSKDEEGLGMLEMILIIAVIVILAIIFRDKLKEILESLLGKAKGKTEDFMDDK</sequence>
<evidence type="ECO:0000313" key="4">
    <source>
        <dbReference type="Proteomes" id="UP000609323"/>
    </source>
</evidence>
<dbReference type="RefSeq" id="WP_094095686.1">
    <property type="nucleotide sequence ID" value="NZ_BMHF01000007.1"/>
</dbReference>
<feature type="transmembrane region" description="Helical" evidence="1">
    <location>
        <begin position="20"/>
        <end position="38"/>
    </location>
</feature>
<keyword evidence="1" id="KW-0812">Transmembrane</keyword>
<keyword evidence="1" id="KW-0472">Membrane</keyword>
<gene>
    <name evidence="3" type="ORF">GCM10010917_23140</name>
</gene>
<dbReference type="InterPro" id="IPR031564">
    <property type="entry name" value="Flp1-like"/>
</dbReference>
<accession>A0ABQ1G5K1</accession>
<feature type="domain" description="Putative Flagellin Flp1-like" evidence="2">
    <location>
        <begin position="14"/>
        <end position="57"/>
    </location>
</feature>
<evidence type="ECO:0000259" key="2">
    <source>
        <dbReference type="Pfam" id="PF16982"/>
    </source>
</evidence>
<dbReference type="Pfam" id="PF16982">
    <property type="entry name" value="Flp1_like"/>
    <property type="match status" value="1"/>
</dbReference>
<protein>
    <recommendedName>
        <fullName evidence="2">Putative Flagellin Flp1-like domain-containing protein</fullName>
    </recommendedName>
</protein>